<accession>A0AAD7XYR9</accession>
<dbReference type="RefSeq" id="XP_058342806.1">
    <property type="nucleotide sequence ID" value="XM_058486449.1"/>
</dbReference>
<feature type="binding site" evidence="15">
    <location>
        <position position="206"/>
    </location>
    <ligand>
        <name>FAD</name>
        <dbReference type="ChEBI" id="CHEBI:57692"/>
    </ligand>
</feature>
<comment type="pathway">
    <text evidence="4">Lipid metabolism; peroxisomal fatty acid beta-oxidation.</text>
</comment>
<dbReference type="GO" id="GO:0005777">
    <property type="term" value="C:peroxisome"/>
    <property type="evidence" value="ECO:0007669"/>
    <property type="project" value="UniProtKB-SubCell"/>
</dbReference>
<dbReference type="Pfam" id="PF14749">
    <property type="entry name" value="Acyl-CoA_ox_N"/>
    <property type="match status" value="1"/>
</dbReference>
<feature type="domain" description="Acyl-CoA oxidase C-alpha1" evidence="20">
    <location>
        <begin position="303"/>
        <end position="473"/>
    </location>
</feature>
<dbReference type="GeneID" id="83213832"/>
<sequence length="719" mass="81234">MTGNKRLEAVKQHLTSSREQTAHTLDPIASMNEERKGTTFDVRQLTYHLDGGERITKLKENMMLEFERDPLFKLDDMHDLSKDQLRERTMEKFRSILHHFQNESVDTFKKRIELISLIDPGFWTRFGVHYALFIGSLQSNATPSQMTYWFQKGAVSLSGMIGCFAMTELGHGSNIPGLETTATFEEGANQFIIHTPTLTATKWWIGGAAHTATHAIVFAQLIVRGKRYGTKCFVVPLRDPKTYETLPGVTIGDIGKKMGRDGIDNGWIQFSNVRIPRNNMLMKHTKVTELGKVIEPKLQQLTYGALLQGRVAMVVDSANTAKKALTIGIRYAAVRRQFAPTNSDIETKLLDYPIHQRRLMPLLAQAFAMHFTGSEMTEMYNDMMGQLDSATPDDLDMDQVIEALKETHATSAGLKAFCTWNCLHTIEQCRQACGGHGYSAYTGLAGMYNDFAVQCTWEGDNTILTLQSGRYLINSYREAIKGKKLAPGVGYLNELGTLIGKRCAVPTLQAILHPDVISEGWRVVCANVVKNAAIQFETCLANGMDVDDAFEECSQARLYAARLHTYAYLYNRFADGVAKVADERVRAVLTDVCMLYGLYTIEENDGAFLQYEYFTPKQMQFIRAQVNVLCKVVRQQAIPLVDAFNFSDYIINSALGRFDGNVYIHYFEQVKRANPPPRDHPYFERLIKPLLERRIPGQDDDDDDDEDDEPESDLDDDQE</sequence>
<feature type="region of interest" description="Disordered" evidence="16">
    <location>
        <begin position="691"/>
        <end position="719"/>
    </location>
</feature>
<dbReference type="Pfam" id="PF02770">
    <property type="entry name" value="Acyl-CoA_dh_M"/>
    <property type="match status" value="1"/>
</dbReference>
<evidence type="ECO:0000256" key="3">
    <source>
        <dbReference type="ARBA" id="ARBA00004275"/>
    </source>
</evidence>
<dbReference type="Pfam" id="PF01756">
    <property type="entry name" value="ACOX"/>
    <property type="match status" value="1"/>
</dbReference>
<evidence type="ECO:0000256" key="6">
    <source>
        <dbReference type="ARBA" id="ARBA00022630"/>
    </source>
</evidence>
<keyword evidence="7 13" id="KW-0274">FAD</keyword>
<keyword evidence="11" id="KW-0576">Peroxisome</keyword>
<evidence type="ECO:0000256" key="4">
    <source>
        <dbReference type="ARBA" id="ARBA00004846"/>
    </source>
</evidence>
<evidence type="ECO:0000256" key="5">
    <source>
        <dbReference type="ARBA" id="ARBA00006288"/>
    </source>
</evidence>
<evidence type="ECO:0000256" key="7">
    <source>
        <dbReference type="ARBA" id="ARBA00022827"/>
    </source>
</evidence>
<dbReference type="PANTHER" id="PTHR10909:SF352">
    <property type="entry name" value="ACYL-COENZYME A OXIDASE-LIKE PROTEIN"/>
    <property type="match status" value="1"/>
</dbReference>
<dbReference type="InterPro" id="IPR055060">
    <property type="entry name" value="ACOX_C_alpha1"/>
</dbReference>
<dbReference type="Gene3D" id="1.20.140.10">
    <property type="entry name" value="Butyryl-CoA Dehydrogenase, subunit A, domain 3"/>
    <property type="match status" value="2"/>
</dbReference>
<dbReference type="InterPro" id="IPR036250">
    <property type="entry name" value="AcylCo_DH-like_C"/>
</dbReference>
<evidence type="ECO:0000256" key="13">
    <source>
        <dbReference type="PIRNR" id="PIRNR000168"/>
    </source>
</evidence>
<keyword evidence="10" id="KW-0443">Lipid metabolism</keyword>
<dbReference type="InterPro" id="IPR037069">
    <property type="entry name" value="AcylCoA_DH/ox_N_sf"/>
</dbReference>
<reference evidence="21 22" key="1">
    <citation type="submission" date="2023-03" db="EMBL/GenBank/DDBJ databases">
        <title>Genome sequence of Lichtheimia ornata CBS 291.66.</title>
        <authorList>
            <person name="Mohabir J.T."/>
            <person name="Shea T.P."/>
            <person name="Kurbessoian T."/>
            <person name="Berby B."/>
            <person name="Fontaine J."/>
            <person name="Livny J."/>
            <person name="Gnirke A."/>
            <person name="Stajich J.E."/>
            <person name="Cuomo C.A."/>
        </authorList>
    </citation>
    <scope>NUCLEOTIDE SEQUENCE [LARGE SCALE GENOMIC DNA]</scope>
    <source>
        <strain evidence="21">CBS 291.66</strain>
    </source>
</reference>
<evidence type="ECO:0000313" key="22">
    <source>
        <dbReference type="Proteomes" id="UP001234581"/>
    </source>
</evidence>
<evidence type="ECO:0000256" key="16">
    <source>
        <dbReference type="SAM" id="MobiDB-lite"/>
    </source>
</evidence>
<dbReference type="Pfam" id="PF22924">
    <property type="entry name" value="ACOX_C_alpha1"/>
    <property type="match status" value="1"/>
</dbReference>
<dbReference type="PIRSF" id="PIRSF000168">
    <property type="entry name" value="Acyl-CoA_oxidase"/>
    <property type="match status" value="1"/>
</dbReference>
<evidence type="ECO:0000256" key="15">
    <source>
        <dbReference type="PIRSR" id="PIRSR000168-2"/>
    </source>
</evidence>
<protein>
    <recommendedName>
        <fullName evidence="13">Acyl-coenzyme A oxidase</fullName>
    </recommendedName>
</protein>
<dbReference type="InterPro" id="IPR002655">
    <property type="entry name" value="Acyl-CoA_oxidase_C"/>
</dbReference>
<dbReference type="GO" id="GO:0033540">
    <property type="term" value="P:fatty acid beta-oxidation using acyl-CoA oxidase"/>
    <property type="evidence" value="ECO:0007669"/>
    <property type="project" value="TreeGrafter"/>
</dbReference>
<evidence type="ECO:0000259" key="18">
    <source>
        <dbReference type="Pfam" id="PF02770"/>
    </source>
</evidence>
<dbReference type="InterPro" id="IPR012258">
    <property type="entry name" value="Acyl-CoA_oxidase"/>
</dbReference>
<dbReference type="AlphaFoldDB" id="A0AAD7XYR9"/>
<name>A0AAD7XYR9_9FUNG</name>
<dbReference type="FunFam" id="1.20.140.10:FF:000013">
    <property type="entry name" value="Acyl-coenzyme A oxidase"/>
    <property type="match status" value="1"/>
</dbReference>
<dbReference type="FunFam" id="1.20.140.10:FF:000015">
    <property type="entry name" value="Acyl-coenzyme A oxidase"/>
    <property type="match status" value="1"/>
</dbReference>
<dbReference type="SUPFAM" id="SSF47203">
    <property type="entry name" value="Acyl-CoA dehydrogenase C-terminal domain-like"/>
    <property type="match status" value="2"/>
</dbReference>
<dbReference type="Gene3D" id="1.10.540.10">
    <property type="entry name" value="Acyl-CoA dehydrogenase/oxidase, N-terminal domain"/>
    <property type="match status" value="1"/>
</dbReference>
<feature type="compositionally biased region" description="Polar residues" evidence="16">
    <location>
        <begin position="13"/>
        <end position="23"/>
    </location>
</feature>
<dbReference type="InterPro" id="IPR046373">
    <property type="entry name" value="Acyl-CoA_Oxase/DH_mid-dom_sf"/>
</dbReference>
<dbReference type="InterPro" id="IPR009100">
    <property type="entry name" value="AcylCoA_DH/oxidase_NM_dom_sf"/>
</dbReference>
<evidence type="ECO:0000259" key="20">
    <source>
        <dbReference type="Pfam" id="PF22924"/>
    </source>
</evidence>
<evidence type="ECO:0000256" key="8">
    <source>
        <dbReference type="ARBA" id="ARBA00022832"/>
    </source>
</evidence>
<dbReference type="GO" id="GO:0055088">
    <property type="term" value="P:lipid homeostasis"/>
    <property type="evidence" value="ECO:0007669"/>
    <property type="project" value="TreeGrafter"/>
</dbReference>
<evidence type="ECO:0000259" key="17">
    <source>
        <dbReference type="Pfam" id="PF01756"/>
    </source>
</evidence>
<comment type="caution">
    <text evidence="21">The sequence shown here is derived from an EMBL/GenBank/DDBJ whole genome shotgun (WGS) entry which is preliminary data.</text>
</comment>
<dbReference type="SUPFAM" id="SSF56645">
    <property type="entry name" value="Acyl-CoA dehydrogenase NM domain-like"/>
    <property type="match status" value="1"/>
</dbReference>
<dbReference type="PANTHER" id="PTHR10909">
    <property type="entry name" value="ELECTRON TRANSPORT OXIDOREDUCTASE"/>
    <property type="match status" value="1"/>
</dbReference>
<evidence type="ECO:0000256" key="2">
    <source>
        <dbReference type="ARBA" id="ARBA00001974"/>
    </source>
</evidence>
<dbReference type="InterPro" id="IPR006091">
    <property type="entry name" value="Acyl-CoA_Oxase/DH_mid-dom"/>
</dbReference>
<proteinExistence type="inferred from homology"/>
<comment type="subunit">
    <text evidence="12">Heteropentamer composed of five different subunits.</text>
</comment>
<dbReference type="FunFam" id="2.40.110.10:FF:000003">
    <property type="entry name" value="Acyl-coenzyme A oxidase"/>
    <property type="match status" value="1"/>
</dbReference>
<dbReference type="GO" id="GO:0005504">
    <property type="term" value="F:fatty acid binding"/>
    <property type="evidence" value="ECO:0007669"/>
    <property type="project" value="TreeGrafter"/>
</dbReference>
<keyword evidence="9" id="KW-0560">Oxidoreductase</keyword>
<evidence type="ECO:0000256" key="12">
    <source>
        <dbReference type="ARBA" id="ARBA00063271"/>
    </source>
</evidence>
<keyword evidence="22" id="KW-1185">Reference proteome</keyword>
<evidence type="ECO:0000256" key="10">
    <source>
        <dbReference type="ARBA" id="ARBA00023098"/>
    </source>
</evidence>
<feature type="active site" description="Proton acceptor" evidence="14">
    <location>
        <position position="458"/>
    </location>
</feature>
<organism evidence="21 22">
    <name type="scientific">Lichtheimia ornata</name>
    <dbReference type="NCBI Taxonomy" id="688661"/>
    <lineage>
        <taxon>Eukaryota</taxon>
        <taxon>Fungi</taxon>
        <taxon>Fungi incertae sedis</taxon>
        <taxon>Mucoromycota</taxon>
        <taxon>Mucoromycotina</taxon>
        <taxon>Mucoromycetes</taxon>
        <taxon>Mucorales</taxon>
        <taxon>Lichtheimiaceae</taxon>
        <taxon>Lichtheimia</taxon>
    </lineage>
</organism>
<evidence type="ECO:0000256" key="14">
    <source>
        <dbReference type="PIRSR" id="PIRSR000168-1"/>
    </source>
</evidence>
<dbReference type="Gene3D" id="2.40.110.10">
    <property type="entry name" value="Butyryl-CoA Dehydrogenase, subunit A, domain 2"/>
    <property type="match status" value="1"/>
</dbReference>
<keyword evidence="6 13" id="KW-0285">Flavoprotein</keyword>
<dbReference type="Proteomes" id="UP001234581">
    <property type="component" value="Unassembled WGS sequence"/>
</dbReference>
<evidence type="ECO:0000256" key="9">
    <source>
        <dbReference type="ARBA" id="ARBA00023002"/>
    </source>
</evidence>
<comment type="cofactor">
    <cofactor evidence="2">
        <name>FAD</name>
        <dbReference type="ChEBI" id="CHEBI:57692"/>
    </cofactor>
</comment>
<feature type="domain" description="Acyl-CoA oxidase/dehydrogenase middle" evidence="18">
    <location>
        <begin position="163"/>
        <end position="273"/>
    </location>
</feature>
<dbReference type="GO" id="GO:0003997">
    <property type="term" value="F:acyl-CoA oxidase activity"/>
    <property type="evidence" value="ECO:0007669"/>
    <property type="project" value="UniProtKB-EC"/>
</dbReference>
<dbReference type="GO" id="GO:0071949">
    <property type="term" value="F:FAD binding"/>
    <property type="evidence" value="ECO:0007669"/>
    <property type="project" value="InterPro"/>
</dbReference>
<feature type="domain" description="Acyl-CoA oxidase C-terminal" evidence="17">
    <location>
        <begin position="514"/>
        <end position="691"/>
    </location>
</feature>
<keyword evidence="8" id="KW-0276">Fatty acid metabolism</keyword>
<dbReference type="EMBL" id="JARTCD010000028">
    <property type="protein sequence ID" value="KAJ8657893.1"/>
    <property type="molecule type" value="Genomic_DNA"/>
</dbReference>
<comment type="catalytic activity">
    <reaction evidence="1">
        <text>a 2,3-saturated acyl-CoA + O2 = a (2E)-enoyl-CoA + H2O2</text>
        <dbReference type="Rhea" id="RHEA:38959"/>
        <dbReference type="ChEBI" id="CHEBI:15379"/>
        <dbReference type="ChEBI" id="CHEBI:16240"/>
        <dbReference type="ChEBI" id="CHEBI:58856"/>
        <dbReference type="ChEBI" id="CHEBI:65111"/>
        <dbReference type="EC" id="1.3.3.6"/>
    </reaction>
</comment>
<comment type="similarity">
    <text evidence="5 13">Belongs to the acyl-CoA oxidase family.</text>
</comment>
<feature type="compositionally biased region" description="Acidic residues" evidence="16">
    <location>
        <begin position="698"/>
        <end position="719"/>
    </location>
</feature>
<feature type="binding site" evidence="15">
    <location>
        <position position="167"/>
    </location>
    <ligand>
        <name>FAD</name>
        <dbReference type="ChEBI" id="CHEBI:57692"/>
    </ligand>
</feature>
<evidence type="ECO:0000256" key="11">
    <source>
        <dbReference type="ARBA" id="ARBA00023140"/>
    </source>
</evidence>
<evidence type="ECO:0000256" key="1">
    <source>
        <dbReference type="ARBA" id="ARBA00001201"/>
    </source>
</evidence>
<feature type="domain" description="Acyl-coenzyme A oxidase N-terminal" evidence="19">
    <location>
        <begin position="41"/>
        <end position="151"/>
    </location>
</feature>
<feature type="compositionally biased region" description="Basic and acidic residues" evidence="16">
    <location>
        <begin position="1"/>
        <end position="11"/>
    </location>
</feature>
<dbReference type="FunFam" id="1.10.540.10:FF:000018">
    <property type="entry name" value="Acyl-coenzyme A oxidase"/>
    <property type="match status" value="1"/>
</dbReference>
<feature type="region of interest" description="Disordered" evidence="16">
    <location>
        <begin position="1"/>
        <end position="32"/>
    </location>
</feature>
<evidence type="ECO:0000313" key="21">
    <source>
        <dbReference type="EMBL" id="KAJ8657893.1"/>
    </source>
</evidence>
<comment type="subcellular location">
    <subcellularLocation>
        <location evidence="3">Peroxisome</location>
    </subcellularLocation>
</comment>
<gene>
    <name evidence="21" type="ORF">O0I10_006421</name>
</gene>
<dbReference type="InterPro" id="IPR029320">
    <property type="entry name" value="Acyl-CoA_ox_N"/>
</dbReference>
<evidence type="ECO:0000259" key="19">
    <source>
        <dbReference type="Pfam" id="PF14749"/>
    </source>
</evidence>